<keyword evidence="2 4" id="KW-0732">Signal</keyword>
<dbReference type="SUPFAM" id="SSF53474">
    <property type="entry name" value="alpha/beta-Hydrolases"/>
    <property type="match status" value="1"/>
</dbReference>
<keyword evidence="3 4" id="KW-0378">Hydrolase</keyword>
<name>A0A107AE18_9BURK</name>
<keyword evidence="1 4" id="KW-0964">Secreted</keyword>
<dbReference type="Pfam" id="PF10605">
    <property type="entry name" value="3HBOH"/>
    <property type="match status" value="1"/>
</dbReference>
<dbReference type="EMBL" id="LPHB01000071">
    <property type="protein sequence ID" value="KWA55883.1"/>
    <property type="molecule type" value="Genomic_DNA"/>
</dbReference>
<dbReference type="GO" id="GO:0005615">
    <property type="term" value="C:extracellular space"/>
    <property type="evidence" value="ECO:0007669"/>
    <property type="project" value="InterPro"/>
</dbReference>
<dbReference type="HAMAP" id="MF_01906">
    <property type="entry name" value="3HBOH"/>
    <property type="match status" value="1"/>
</dbReference>
<accession>A0A107AE18</accession>
<feature type="active site" description="Charge relay system" evidence="4">
    <location>
        <position position="310"/>
    </location>
</feature>
<dbReference type="GO" id="GO:0019605">
    <property type="term" value="P:butyrate metabolic process"/>
    <property type="evidence" value="ECO:0007669"/>
    <property type="project" value="UniProtKB-UniRule"/>
</dbReference>
<comment type="subcellular location">
    <subcellularLocation>
        <location evidence="4">Secreted</location>
    </subcellularLocation>
</comment>
<organism evidence="5">
    <name type="scientific">Burkholderia stagnalis</name>
    <dbReference type="NCBI Taxonomy" id="1503054"/>
    <lineage>
        <taxon>Bacteria</taxon>
        <taxon>Pseudomonadati</taxon>
        <taxon>Pseudomonadota</taxon>
        <taxon>Betaproteobacteria</taxon>
        <taxon>Burkholderiales</taxon>
        <taxon>Burkholderiaceae</taxon>
        <taxon>Burkholderia</taxon>
        <taxon>Burkholderia cepacia complex</taxon>
    </lineage>
</organism>
<dbReference type="EC" id="3.1.1.22" evidence="4"/>
<dbReference type="InterPro" id="IPR029058">
    <property type="entry name" value="AB_hydrolase_fold"/>
</dbReference>
<dbReference type="Proteomes" id="UP000068603">
    <property type="component" value="Unassembled WGS sequence"/>
</dbReference>
<dbReference type="InterPro" id="IPR016582">
    <property type="entry name" value="OHBut_olig_hydro_put"/>
</dbReference>
<evidence type="ECO:0000256" key="3">
    <source>
        <dbReference type="ARBA" id="ARBA00022801"/>
    </source>
</evidence>
<dbReference type="STRING" id="1503054.WT74_04120"/>
<evidence type="ECO:0000256" key="1">
    <source>
        <dbReference type="ARBA" id="ARBA00022525"/>
    </source>
</evidence>
<protein>
    <recommendedName>
        <fullName evidence="4">D-(-)-3-hydroxybutyrate oligomer hydrolase</fullName>
        <shortName evidence="4">3HB-oligomer hydrolase</shortName>
        <shortName evidence="4">3HBOH</shortName>
        <ecNumber evidence="4">3.1.1.22</ecNumber>
    </recommendedName>
</protein>
<evidence type="ECO:0000313" key="6">
    <source>
        <dbReference type="Proteomes" id="UP000068603"/>
    </source>
</evidence>
<proteinExistence type="inferred from homology"/>
<feature type="chain" id="PRO_5008998566" description="D-(-)-3-hydroxybutyrate oligomer hydrolase" evidence="4">
    <location>
        <begin position="18"/>
        <end position="699"/>
    </location>
</feature>
<dbReference type="UniPathway" id="UPA00863"/>
<evidence type="ECO:0000313" key="5">
    <source>
        <dbReference type="EMBL" id="KWA55883.1"/>
    </source>
</evidence>
<comment type="pathway">
    <text evidence="4">Lipid metabolism; butanoate metabolism.</text>
</comment>
<reference evidence="5 6" key="1">
    <citation type="submission" date="2015-11" db="EMBL/GenBank/DDBJ databases">
        <title>Expanding the genomic diversity of Burkholderia species for the development of highly accurate diagnostics.</title>
        <authorList>
            <person name="Sahl J."/>
            <person name="Keim P."/>
            <person name="Wagner D."/>
        </authorList>
    </citation>
    <scope>NUCLEOTIDE SEQUENCE [LARGE SCALE GENOMIC DNA]</scope>
    <source>
        <strain evidence="5 6">MSMB1960WGS</strain>
    </source>
</reference>
<comment type="caution">
    <text evidence="5">The sequence shown here is derived from an EMBL/GenBank/DDBJ whole genome shotgun (WGS) entry which is preliminary data.</text>
</comment>
<dbReference type="AlphaFoldDB" id="A0A107AE18"/>
<dbReference type="PIRSF" id="PIRSF011409">
    <property type="entry name" value="HObutyrate_olig_hydrol"/>
    <property type="match status" value="1"/>
</dbReference>
<comment type="catalytic activity">
    <reaction evidence="4">
        <text>(3R)-hydroxybutanoate dimer + H2O = 2 (R)-3-hydroxybutanoate + H(+)</text>
        <dbReference type="Rhea" id="RHEA:10172"/>
        <dbReference type="ChEBI" id="CHEBI:10979"/>
        <dbReference type="ChEBI" id="CHEBI:10983"/>
        <dbReference type="ChEBI" id="CHEBI:15377"/>
        <dbReference type="ChEBI" id="CHEBI:15378"/>
        <dbReference type="EC" id="3.1.1.22"/>
    </reaction>
</comment>
<comment type="function">
    <text evidence="4">Participates in the degradation of poly-3-hydroxybutyrate (PHB). It works downstream of poly(3-hydroxybutyrate) depolymerase, hydrolyzing D(-)-3-hydroxybutyrate oligomers of various length (3HB-oligomers) into 3HB-monomers.</text>
</comment>
<feature type="signal peptide" evidence="4">
    <location>
        <begin position="1"/>
        <end position="17"/>
    </location>
</feature>
<dbReference type="PROSITE" id="PS51257">
    <property type="entry name" value="PROKAR_LIPOPROTEIN"/>
    <property type="match status" value="1"/>
</dbReference>
<gene>
    <name evidence="5" type="ORF">WT44_26430</name>
</gene>
<dbReference type="RefSeq" id="WP_059960834.1">
    <property type="nucleotide sequence ID" value="NZ_LOZN01000014.1"/>
</dbReference>
<evidence type="ECO:0000256" key="4">
    <source>
        <dbReference type="HAMAP-Rule" id="MF_01906"/>
    </source>
</evidence>
<dbReference type="GO" id="GO:0047989">
    <property type="term" value="F:hydroxybutyrate-dimer hydrolase activity"/>
    <property type="evidence" value="ECO:0007669"/>
    <property type="project" value="UniProtKB-UniRule"/>
</dbReference>
<evidence type="ECO:0000256" key="2">
    <source>
        <dbReference type="ARBA" id="ARBA00022729"/>
    </source>
</evidence>
<comment type="similarity">
    <text evidence="4">Belongs to the D-(-)-3-hydroxybutyrate oligomer hydrolase family.</text>
</comment>
<sequence length="699" mass="72101" precursor="true">MTRLRWGRRFGFGAALAAVVTLFGACNGNDIGDSNRLPDFVAGSVRTTAYDGTSDDLLTAGLGKTGLASATAPGFANPSRPSAAELRRLAIWSNYRALVDMSANGGYGRFWGPNVDVDGNDTLGEGRIAGTEYLAYSDDGSGRRNVTLLVQVPAGFDPSQPCIVTATSSGSRGVYGAISAAGEWGLKRGCAVAYNDKGGGNGAHELGSDTITLIDGTLANAVLAGNASLFTANVSSGELATFNAQFPNRYAFKHAHSQQNPEQDWGRVTLQAVEFAYWALNEQFAPLIDGKRHGVRYRPGDITTIAASVSNGGGAALAAAEQDTRKWITAVVVGEPQVNVRLAPNAVVRQGGAPVPSFGRPLADYATFANLLQPCAAASATLAGAPYLSGLPSGVTQSIRAQRCATLAAAGLVAGADLQSQAADALAQLHAAGYLADSDLLQAPMWDSQAIPAIAVTYANAYTRSRVVDNLCNFSFATTSAGSGAVAPPAASPMTSVFGAGNGVPPTNGINLVFNTGAATGVDHRLATPDASFAGALCLRQLWANGQLNMPANVDAVRVNANLQGKPAIIVHGRSDALVPVNHASRAYVAQNSISEGSRSQLAFYEVTNGQHFDAFLPVAGFDTRYVPVHYYDLQALNLMWRHLKNGAALPPSQVIRTVPRGGTPGAAPALSSANLPPISAAPGGNAITVGAGAVDVPL</sequence>